<gene>
    <name evidence="1" type="ORF">BU24DRAFT_89519</name>
</gene>
<dbReference type="RefSeq" id="XP_033377333.1">
    <property type="nucleotide sequence ID" value="XM_033534764.1"/>
</dbReference>
<keyword evidence="2" id="KW-1185">Reference proteome</keyword>
<accession>A0A6A5X8B2</accession>
<evidence type="ECO:0000313" key="1">
    <source>
        <dbReference type="EMBL" id="KAF2008994.1"/>
    </source>
</evidence>
<proteinExistence type="predicted"/>
<dbReference type="Proteomes" id="UP000799778">
    <property type="component" value="Unassembled WGS sequence"/>
</dbReference>
<dbReference type="EMBL" id="ML978080">
    <property type="protein sequence ID" value="KAF2008994.1"/>
    <property type="molecule type" value="Genomic_DNA"/>
</dbReference>
<protein>
    <submittedName>
        <fullName evidence="1">Uncharacterized protein</fullName>
    </submittedName>
</protein>
<evidence type="ECO:0000313" key="2">
    <source>
        <dbReference type="Proteomes" id="UP000799778"/>
    </source>
</evidence>
<reference evidence="1" key="1">
    <citation type="journal article" date="2020" name="Stud. Mycol.">
        <title>101 Dothideomycetes genomes: a test case for predicting lifestyles and emergence of pathogens.</title>
        <authorList>
            <person name="Haridas S."/>
            <person name="Albert R."/>
            <person name="Binder M."/>
            <person name="Bloem J."/>
            <person name="Labutti K."/>
            <person name="Salamov A."/>
            <person name="Andreopoulos B."/>
            <person name="Baker S."/>
            <person name="Barry K."/>
            <person name="Bills G."/>
            <person name="Bluhm B."/>
            <person name="Cannon C."/>
            <person name="Castanera R."/>
            <person name="Culley D."/>
            <person name="Daum C."/>
            <person name="Ezra D."/>
            <person name="Gonzalez J."/>
            <person name="Henrissat B."/>
            <person name="Kuo A."/>
            <person name="Liang C."/>
            <person name="Lipzen A."/>
            <person name="Lutzoni F."/>
            <person name="Magnuson J."/>
            <person name="Mondo S."/>
            <person name="Nolan M."/>
            <person name="Ohm R."/>
            <person name="Pangilinan J."/>
            <person name="Park H.-J."/>
            <person name="Ramirez L."/>
            <person name="Alfaro M."/>
            <person name="Sun H."/>
            <person name="Tritt A."/>
            <person name="Yoshinaga Y."/>
            <person name="Zwiers L.-H."/>
            <person name="Turgeon B."/>
            <person name="Goodwin S."/>
            <person name="Spatafora J."/>
            <person name="Crous P."/>
            <person name="Grigoriev I."/>
        </authorList>
    </citation>
    <scope>NUCLEOTIDE SEQUENCE</scope>
    <source>
        <strain evidence="1">CBS 175.79</strain>
    </source>
</reference>
<organism evidence="1 2">
    <name type="scientific">Aaosphaeria arxii CBS 175.79</name>
    <dbReference type="NCBI Taxonomy" id="1450172"/>
    <lineage>
        <taxon>Eukaryota</taxon>
        <taxon>Fungi</taxon>
        <taxon>Dikarya</taxon>
        <taxon>Ascomycota</taxon>
        <taxon>Pezizomycotina</taxon>
        <taxon>Dothideomycetes</taxon>
        <taxon>Pleosporomycetidae</taxon>
        <taxon>Pleosporales</taxon>
        <taxon>Pleosporales incertae sedis</taxon>
        <taxon>Aaosphaeria</taxon>
    </lineage>
</organism>
<dbReference type="GeneID" id="54292161"/>
<sequence>MMVVVLLYEPMNRTILPPHPDCRPPREIALSGVSSALIACLWLLFSQSFNQPSRSIKSTHSRRPECEPFSISARVARRCSYPDQACSLSIDATDRSGTLAYLAQAITSCTTETYRQRRLLFCLH</sequence>
<name>A0A6A5X8B2_9PLEO</name>
<dbReference type="AlphaFoldDB" id="A0A6A5X8B2"/>